<comment type="caution">
    <text evidence="1">The sequence shown here is derived from an EMBL/GenBank/DDBJ whole genome shotgun (WGS) entry which is preliminary data.</text>
</comment>
<reference evidence="1 2" key="1">
    <citation type="submission" date="2017-07" db="EMBL/GenBank/DDBJ databases">
        <title>Isolation and whole genome analysis of endospore-forming bacteria from heroin.</title>
        <authorList>
            <person name="Kalinowski J."/>
            <person name="Ahrens B."/>
            <person name="Al-Dilaimi A."/>
            <person name="Winkler A."/>
            <person name="Wibberg D."/>
            <person name="Schleenbecker U."/>
            <person name="Ruckert C."/>
            <person name="Wolfel R."/>
            <person name="Grass G."/>
        </authorList>
    </citation>
    <scope>NUCLEOTIDE SEQUENCE [LARGE SCALE GENOMIC DNA]</scope>
    <source>
        <strain evidence="1 2">7539</strain>
    </source>
</reference>
<organism evidence="1 2">
    <name type="scientific">Shouchella clausii</name>
    <name type="common">Alkalihalobacillus clausii</name>
    <dbReference type="NCBI Taxonomy" id="79880"/>
    <lineage>
        <taxon>Bacteria</taxon>
        <taxon>Bacillati</taxon>
        <taxon>Bacillota</taxon>
        <taxon>Bacilli</taxon>
        <taxon>Bacillales</taxon>
        <taxon>Bacillaceae</taxon>
        <taxon>Shouchella</taxon>
    </lineage>
</organism>
<protein>
    <submittedName>
        <fullName evidence="1">Stage III sporulation protein SpoAB</fullName>
    </submittedName>
</protein>
<evidence type="ECO:0000313" key="1">
    <source>
        <dbReference type="EMBL" id="PAE90372.1"/>
    </source>
</evidence>
<sequence length="170" mass="19203">MKWFGAALILLCSTLYGLEQAKKLRDRPQQIRQLRIALQALEAEMLYGQTPLAQASENIAKQLEGAIGDMFACFAANLRARKQTAMDAWREALEAVWEETALKSGEREVLHQFGATLGTMDRSQQQKQLKLAQTHLEREELEAKETQLRYEKMAKTLGVLAGLLLVILFV</sequence>
<name>A0A268P3P3_SHOCL</name>
<dbReference type="RefSeq" id="WP_035201658.1">
    <property type="nucleotide sequence ID" value="NZ_CP012475.1"/>
</dbReference>
<proteinExistence type="predicted"/>
<dbReference type="EMBL" id="NPCC01000005">
    <property type="protein sequence ID" value="PAE90372.1"/>
    <property type="molecule type" value="Genomic_DNA"/>
</dbReference>
<dbReference type="NCBIfam" id="TIGR02833">
    <property type="entry name" value="spore_III_AB"/>
    <property type="match status" value="1"/>
</dbReference>
<dbReference type="InterPro" id="IPR014198">
    <property type="entry name" value="Spore_III_AB"/>
</dbReference>
<gene>
    <name evidence="1" type="ORF">CHH72_05175</name>
</gene>
<dbReference type="PIRSF" id="PIRSF021435">
    <property type="entry name" value="SpoIIIAB"/>
    <property type="match status" value="1"/>
</dbReference>
<dbReference type="Pfam" id="PF09548">
    <property type="entry name" value="Spore_III_AB"/>
    <property type="match status" value="1"/>
</dbReference>
<dbReference type="Proteomes" id="UP000216207">
    <property type="component" value="Unassembled WGS sequence"/>
</dbReference>
<dbReference type="AlphaFoldDB" id="A0A268P3P3"/>
<evidence type="ECO:0000313" key="2">
    <source>
        <dbReference type="Proteomes" id="UP000216207"/>
    </source>
</evidence>
<accession>A0A268P3P3</accession>